<dbReference type="Proteomes" id="UP000721236">
    <property type="component" value="Unassembled WGS sequence"/>
</dbReference>
<reference evidence="12 13" key="1">
    <citation type="submission" date="2021-08" db="EMBL/GenBank/DDBJ databases">
        <authorList>
            <person name="Peeters C."/>
        </authorList>
    </citation>
    <scope>NUCLEOTIDE SEQUENCE [LARGE SCALE GENOMIC DNA]</scope>
    <source>
        <strain evidence="12 13">LMG 21510</strain>
    </source>
</reference>
<comment type="caution">
    <text evidence="12">The sequence shown here is derived from an EMBL/GenBank/DDBJ whole genome shotgun (WGS) entry which is preliminary data.</text>
</comment>
<evidence type="ECO:0000256" key="5">
    <source>
        <dbReference type="ARBA" id="ARBA00022692"/>
    </source>
</evidence>
<evidence type="ECO:0000256" key="1">
    <source>
        <dbReference type="ARBA" id="ARBA00004533"/>
    </source>
</evidence>
<keyword evidence="13" id="KW-1185">Reference proteome</keyword>
<evidence type="ECO:0000256" key="9">
    <source>
        <dbReference type="SAM" id="MobiDB-lite"/>
    </source>
</evidence>
<feature type="transmembrane region" description="Helical" evidence="10">
    <location>
        <begin position="39"/>
        <end position="58"/>
    </location>
</feature>
<keyword evidence="7 10" id="KW-1133">Transmembrane helix</keyword>
<protein>
    <recommendedName>
        <fullName evidence="11">Type II secretion system protein GspC N-terminal domain-containing protein</fullName>
    </recommendedName>
</protein>
<dbReference type="EMBL" id="CAJZAH010000009">
    <property type="protein sequence ID" value="CAG9183603.1"/>
    <property type="molecule type" value="Genomic_DNA"/>
</dbReference>
<keyword evidence="6" id="KW-0653">Protein transport</keyword>
<evidence type="ECO:0000256" key="2">
    <source>
        <dbReference type="ARBA" id="ARBA00022448"/>
    </source>
</evidence>
<feature type="region of interest" description="Disordered" evidence="9">
    <location>
        <begin position="169"/>
        <end position="233"/>
    </location>
</feature>
<accession>A0ABM8XTC5</accession>
<feature type="compositionally biased region" description="Low complexity" evidence="9">
    <location>
        <begin position="169"/>
        <end position="190"/>
    </location>
</feature>
<keyword evidence="3" id="KW-1003">Cell membrane</keyword>
<sequence>MPLCYACRVRVPASSAFIAVPLTLQPALRIGGATAWLPRAATVALFIALCALVTWWVLRFSAMDTIPVPKTARVAQTEAVETGAVATLFGGTPQSGVRDVRLLGVVAELGSGTGAAIVSVDGGPPKAVRAGGAISPQIKLAEIRGRAVVIDRGGVRQEIILPAEPVASRGAPRAGALPATPPAGAAAPLSTPMPVPQVVPASAPMPQGAVPQQQPQQQQPDGLAGGQPFAAKD</sequence>
<evidence type="ECO:0000256" key="7">
    <source>
        <dbReference type="ARBA" id="ARBA00022989"/>
    </source>
</evidence>
<feature type="domain" description="Type II secretion system protein GspC N-terminal" evidence="11">
    <location>
        <begin position="91"/>
        <end position="160"/>
    </location>
</feature>
<keyword evidence="5 10" id="KW-0812">Transmembrane</keyword>
<dbReference type="InterPro" id="IPR024961">
    <property type="entry name" value="T2SS_GspC_N"/>
</dbReference>
<organism evidence="12 13">
    <name type="scientific">Cupriavidus respiraculi</name>
    <dbReference type="NCBI Taxonomy" id="195930"/>
    <lineage>
        <taxon>Bacteria</taxon>
        <taxon>Pseudomonadati</taxon>
        <taxon>Pseudomonadota</taxon>
        <taxon>Betaproteobacteria</taxon>
        <taxon>Burkholderiales</taxon>
        <taxon>Burkholderiaceae</taxon>
        <taxon>Cupriavidus</taxon>
    </lineage>
</organism>
<evidence type="ECO:0000256" key="4">
    <source>
        <dbReference type="ARBA" id="ARBA00022519"/>
    </source>
</evidence>
<name>A0ABM8XTC5_9BURK</name>
<evidence type="ECO:0000259" key="11">
    <source>
        <dbReference type="Pfam" id="PF11356"/>
    </source>
</evidence>
<evidence type="ECO:0000313" key="12">
    <source>
        <dbReference type="EMBL" id="CAG9183603.1"/>
    </source>
</evidence>
<evidence type="ECO:0000256" key="3">
    <source>
        <dbReference type="ARBA" id="ARBA00022475"/>
    </source>
</evidence>
<dbReference type="Pfam" id="PF11356">
    <property type="entry name" value="T2SSC"/>
    <property type="match status" value="1"/>
</dbReference>
<evidence type="ECO:0000313" key="13">
    <source>
        <dbReference type="Proteomes" id="UP000721236"/>
    </source>
</evidence>
<keyword evidence="4" id="KW-0997">Cell inner membrane</keyword>
<comment type="subcellular location">
    <subcellularLocation>
        <location evidence="1">Cell inner membrane</location>
    </subcellularLocation>
</comment>
<evidence type="ECO:0000256" key="6">
    <source>
        <dbReference type="ARBA" id="ARBA00022927"/>
    </source>
</evidence>
<keyword evidence="2" id="KW-0813">Transport</keyword>
<proteinExistence type="predicted"/>
<keyword evidence="8 10" id="KW-0472">Membrane</keyword>
<evidence type="ECO:0000256" key="8">
    <source>
        <dbReference type="ARBA" id="ARBA00023136"/>
    </source>
</evidence>
<dbReference type="Gene3D" id="2.30.30.830">
    <property type="match status" value="1"/>
</dbReference>
<gene>
    <name evidence="12" type="ORF">LMG21510_04895</name>
</gene>
<evidence type="ECO:0000256" key="10">
    <source>
        <dbReference type="SAM" id="Phobius"/>
    </source>
</evidence>
<feature type="compositionally biased region" description="Low complexity" evidence="9">
    <location>
        <begin position="204"/>
        <end position="233"/>
    </location>
</feature>